<keyword evidence="1" id="KW-0677">Repeat</keyword>
<dbReference type="SUPFAM" id="SSF48371">
    <property type="entry name" value="ARM repeat"/>
    <property type="match status" value="1"/>
</dbReference>
<evidence type="ECO:0000313" key="5">
    <source>
        <dbReference type="Proteomes" id="UP001162640"/>
    </source>
</evidence>
<comment type="caution">
    <text evidence="4">The sequence shown here is derived from an EMBL/GenBank/DDBJ whole genome shotgun (WGS) entry which is preliminary data.</text>
</comment>
<feature type="repeat" description="HEAT" evidence="2">
    <location>
        <begin position="370"/>
        <end position="408"/>
    </location>
</feature>
<dbReference type="InterPro" id="IPR011989">
    <property type="entry name" value="ARM-like"/>
</dbReference>
<dbReference type="InterPro" id="IPR021133">
    <property type="entry name" value="HEAT_type_2"/>
</dbReference>
<gene>
    <name evidence="4" type="ORF">TL16_g08495</name>
</gene>
<evidence type="ECO:0000256" key="2">
    <source>
        <dbReference type="PROSITE-ProRule" id="PRU00103"/>
    </source>
</evidence>
<feature type="non-terminal residue" evidence="4">
    <location>
        <position position="517"/>
    </location>
</feature>
<feature type="compositionally biased region" description="Low complexity" evidence="3">
    <location>
        <begin position="11"/>
        <end position="26"/>
    </location>
</feature>
<feature type="region of interest" description="Disordered" evidence="3">
    <location>
        <begin position="1"/>
        <end position="40"/>
    </location>
</feature>
<dbReference type="Proteomes" id="UP001162640">
    <property type="component" value="Unassembled WGS sequence"/>
</dbReference>
<dbReference type="Pfam" id="PF24984">
    <property type="entry name" value="HEAT_EF3_GNC1"/>
    <property type="match status" value="1"/>
</dbReference>
<evidence type="ECO:0008006" key="6">
    <source>
        <dbReference type="Google" id="ProtNLM"/>
    </source>
</evidence>
<evidence type="ECO:0000256" key="1">
    <source>
        <dbReference type="ARBA" id="ARBA00022737"/>
    </source>
</evidence>
<feature type="compositionally biased region" description="Polar residues" evidence="3">
    <location>
        <begin position="1"/>
        <end position="10"/>
    </location>
</feature>
<feature type="non-terminal residue" evidence="4">
    <location>
        <position position="1"/>
    </location>
</feature>
<dbReference type="Pfam" id="PF24987">
    <property type="entry name" value="HEAT_EF3_N"/>
    <property type="match status" value="1"/>
</dbReference>
<dbReference type="GO" id="GO:0006417">
    <property type="term" value="P:regulation of translation"/>
    <property type="evidence" value="ECO:0007669"/>
    <property type="project" value="TreeGrafter"/>
</dbReference>
<proteinExistence type="predicted"/>
<dbReference type="InterPro" id="IPR016024">
    <property type="entry name" value="ARM-type_fold"/>
</dbReference>
<name>A0A9W7AYC9_9STRA</name>
<feature type="region of interest" description="Disordered" evidence="3">
    <location>
        <begin position="467"/>
        <end position="499"/>
    </location>
</feature>
<evidence type="ECO:0000313" key="4">
    <source>
        <dbReference type="EMBL" id="GMH80309.1"/>
    </source>
</evidence>
<sequence>MGSTGPSPNMSRNSSSNSLYSLGGSRKGSKMGSKKGSSNNLQDQVRGLAAKLSGVTLATEAQMASLKLSDSSTITDTFQTLLDSALGIEKFNMGAPKTASSTTSRSNAAADLAAAVKTLGVRSLKKYGILKSIKSTLQANNPVANALEGCLLICRGLCELIGQGVEPFIIPLLPLILNACSHSAGTVRDASEDCSRTIISILNTHAVCIVVPVLFKALEHTEWRVKSLALSTLSDLAKNKPLEVSVLLPKILPKLTPVVWDTKTQVAKGAASTILECCKTNLNPDVRDAIPAVVNAICKPSETIKAIEKLMHTTFIVSVDASTLSILCPVLSRALKEKLTLHKRMASIVIDNMSKLVDSPTAVAPFGPLLVPDLKKVCENVQFEEIRDVAMKALKTLTKALGHSSVEEATERYAQEMLEEQRRIEEEQKRIENERLLIEKKAKDEEAAELEERRKFKEAMDAARRLEKLEEDKVKKEKEEDDKKKEKAKKDTKKGGKCQGCGLKKCKKSCLFFGGAM</sequence>
<accession>A0A9W7AYC9</accession>
<reference evidence="5" key="1">
    <citation type="journal article" date="2023" name="Commun. Biol.">
        <title>Genome analysis of Parmales, the sister group of diatoms, reveals the evolutionary specialization of diatoms from phago-mixotrophs to photoautotrophs.</title>
        <authorList>
            <person name="Ban H."/>
            <person name="Sato S."/>
            <person name="Yoshikawa S."/>
            <person name="Yamada K."/>
            <person name="Nakamura Y."/>
            <person name="Ichinomiya M."/>
            <person name="Sato N."/>
            <person name="Blanc-Mathieu R."/>
            <person name="Endo H."/>
            <person name="Kuwata A."/>
            <person name="Ogata H."/>
        </authorList>
    </citation>
    <scope>NUCLEOTIDE SEQUENCE [LARGE SCALE GENOMIC DNA]</scope>
</reference>
<dbReference type="AlphaFoldDB" id="A0A9W7AYC9"/>
<dbReference type="GO" id="GO:0005829">
    <property type="term" value="C:cytosol"/>
    <property type="evidence" value="ECO:0007669"/>
    <property type="project" value="TreeGrafter"/>
</dbReference>
<evidence type="ECO:0000256" key="3">
    <source>
        <dbReference type="SAM" id="MobiDB-lite"/>
    </source>
</evidence>
<dbReference type="GO" id="GO:0034198">
    <property type="term" value="P:cellular response to amino acid starvation"/>
    <property type="evidence" value="ECO:0007669"/>
    <property type="project" value="TreeGrafter"/>
</dbReference>
<dbReference type="EMBL" id="BLQM01000280">
    <property type="protein sequence ID" value="GMH80309.1"/>
    <property type="molecule type" value="Genomic_DNA"/>
</dbReference>
<organism evidence="4 5">
    <name type="scientific">Triparma laevis f. inornata</name>
    <dbReference type="NCBI Taxonomy" id="1714386"/>
    <lineage>
        <taxon>Eukaryota</taxon>
        <taxon>Sar</taxon>
        <taxon>Stramenopiles</taxon>
        <taxon>Ochrophyta</taxon>
        <taxon>Bolidophyceae</taxon>
        <taxon>Parmales</taxon>
        <taxon>Triparmaceae</taxon>
        <taxon>Triparma</taxon>
    </lineage>
</organism>
<protein>
    <recommendedName>
        <fullName evidence="6">TOG domain-containing protein</fullName>
    </recommendedName>
</protein>
<dbReference type="GO" id="GO:0019887">
    <property type="term" value="F:protein kinase regulator activity"/>
    <property type="evidence" value="ECO:0007669"/>
    <property type="project" value="TreeGrafter"/>
</dbReference>
<dbReference type="PANTHER" id="PTHR23346">
    <property type="entry name" value="TRANSLATIONAL ACTIVATOR GCN1-RELATED"/>
    <property type="match status" value="1"/>
</dbReference>
<dbReference type="PROSITE" id="PS50077">
    <property type="entry name" value="HEAT_REPEAT"/>
    <property type="match status" value="1"/>
</dbReference>
<feature type="compositionally biased region" description="Basic and acidic residues" evidence="3">
    <location>
        <begin position="467"/>
        <end position="489"/>
    </location>
</feature>
<dbReference type="PANTHER" id="PTHR23346:SF7">
    <property type="entry name" value="STALLED RIBOSOME SENSOR GCN1"/>
    <property type="match status" value="1"/>
</dbReference>
<dbReference type="Gene3D" id="1.25.10.10">
    <property type="entry name" value="Leucine-rich Repeat Variant"/>
    <property type="match status" value="1"/>
</dbReference>